<evidence type="ECO:0000256" key="2">
    <source>
        <dbReference type="ARBA" id="ARBA00022723"/>
    </source>
</evidence>
<dbReference type="PANTHER" id="PTHR43779:SF3">
    <property type="entry name" value="(3R)-3-[(CARBOXYMETHYL)AMINO]FATTY ACID OXYGENASE_DECARBOXYLASE"/>
    <property type="match status" value="1"/>
</dbReference>
<feature type="domain" description="TauD/TfdA-like" evidence="6">
    <location>
        <begin position="17"/>
        <end position="269"/>
    </location>
</feature>
<dbReference type="Gene3D" id="3.60.130.10">
    <property type="entry name" value="Clavaminate synthase-like"/>
    <property type="match status" value="1"/>
</dbReference>
<name>A0A9E5JSH3_9GAMM</name>
<dbReference type="Pfam" id="PF02668">
    <property type="entry name" value="TauD"/>
    <property type="match status" value="1"/>
</dbReference>
<evidence type="ECO:0000313" key="8">
    <source>
        <dbReference type="Proteomes" id="UP000787472"/>
    </source>
</evidence>
<evidence type="ECO:0000259" key="6">
    <source>
        <dbReference type="Pfam" id="PF02668"/>
    </source>
</evidence>
<gene>
    <name evidence="7" type="ORF">G8770_10625</name>
</gene>
<evidence type="ECO:0000256" key="3">
    <source>
        <dbReference type="ARBA" id="ARBA00022964"/>
    </source>
</evidence>
<dbReference type="PANTHER" id="PTHR43779">
    <property type="entry name" value="DIOXYGENASE RV0097-RELATED"/>
    <property type="match status" value="1"/>
</dbReference>
<dbReference type="Proteomes" id="UP000787472">
    <property type="component" value="Unassembled WGS sequence"/>
</dbReference>
<evidence type="ECO:0000256" key="5">
    <source>
        <dbReference type="ARBA" id="ARBA00023004"/>
    </source>
</evidence>
<dbReference type="SUPFAM" id="SSF51197">
    <property type="entry name" value="Clavaminate synthase-like"/>
    <property type="match status" value="1"/>
</dbReference>
<dbReference type="GO" id="GO:0046872">
    <property type="term" value="F:metal ion binding"/>
    <property type="evidence" value="ECO:0007669"/>
    <property type="project" value="UniProtKB-KW"/>
</dbReference>
<keyword evidence="5" id="KW-0408">Iron</keyword>
<dbReference type="InterPro" id="IPR051178">
    <property type="entry name" value="TfdA_dioxygenase"/>
</dbReference>
<comment type="similarity">
    <text evidence="1">Belongs to the TfdA dioxygenase family.</text>
</comment>
<proteinExistence type="inferred from homology"/>
<sequence>MTNTSASTSVNGLTRIDLTPRIASELRADQETLLSGHVSADIRALLEERGVVAFRELNLSDEEQLTFTKTLGTSSQDYKITKITMDPLENPNASYIKGAFYWHIDGTMLDIPIFASVMSSRRLSTVGGQTEFSNTYAAFDDLPESEQKALEQLKVVHMFETSQRYVNPEPSFEQLQDWQKHQPNTLPLVWKHRTGRKSLVIGSTASHIEGMGFREGQTLLTKLRDWATQPQFVYRHEWTVGDLVIWDNTGTMHRAIAYPMDSDRLMYRTQVAGDEPFA</sequence>
<keyword evidence="3 7" id="KW-0223">Dioxygenase</keyword>
<evidence type="ECO:0000256" key="4">
    <source>
        <dbReference type="ARBA" id="ARBA00023002"/>
    </source>
</evidence>
<keyword evidence="4" id="KW-0560">Oxidoreductase</keyword>
<reference evidence="7" key="1">
    <citation type="submission" date="2020-03" db="EMBL/GenBank/DDBJ databases">
        <authorList>
            <person name="Guo F."/>
        </authorList>
    </citation>
    <scope>NUCLEOTIDE SEQUENCE</scope>
    <source>
        <strain evidence="7">JCM 30134</strain>
    </source>
</reference>
<organism evidence="7 8">
    <name type="scientific">Pseudomaricurvus hydrocarbonicus</name>
    <dbReference type="NCBI Taxonomy" id="1470433"/>
    <lineage>
        <taxon>Bacteria</taxon>
        <taxon>Pseudomonadati</taxon>
        <taxon>Pseudomonadota</taxon>
        <taxon>Gammaproteobacteria</taxon>
        <taxon>Cellvibrionales</taxon>
        <taxon>Cellvibrionaceae</taxon>
        <taxon>Pseudomaricurvus</taxon>
    </lineage>
</organism>
<protein>
    <submittedName>
        <fullName evidence="7">TauD/TfdA family dioxygenase</fullName>
    </submittedName>
</protein>
<dbReference type="GO" id="GO:0016706">
    <property type="term" value="F:2-oxoglutarate-dependent dioxygenase activity"/>
    <property type="evidence" value="ECO:0007669"/>
    <property type="project" value="UniProtKB-ARBA"/>
</dbReference>
<dbReference type="InterPro" id="IPR042098">
    <property type="entry name" value="TauD-like_sf"/>
</dbReference>
<keyword evidence="2" id="KW-0479">Metal-binding</keyword>
<evidence type="ECO:0000256" key="1">
    <source>
        <dbReference type="ARBA" id="ARBA00005896"/>
    </source>
</evidence>
<evidence type="ECO:0000313" key="7">
    <source>
        <dbReference type="EMBL" id="NHO65997.1"/>
    </source>
</evidence>
<keyword evidence="8" id="KW-1185">Reference proteome</keyword>
<accession>A0A9E5JSH3</accession>
<comment type="caution">
    <text evidence="7">The sequence shown here is derived from an EMBL/GenBank/DDBJ whole genome shotgun (WGS) entry which is preliminary data.</text>
</comment>
<dbReference type="EMBL" id="JAAONZ010000006">
    <property type="protein sequence ID" value="NHO65997.1"/>
    <property type="molecule type" value="Genomic_DNA"/>
</dbReference>
<dbReference type="InterPro" id="IPR003819">
    <property type="entry name" value="TauD/TfdA-like"/>
</dbReference>
<dbReference type="AlphaFoldDB" id="A0A9E5JSH3"/>